<keyword evidence="3 10" id="KW-0813">Transport</keyword>
<feature type="transmembrane region" description="Helical" evidence="10">
    <location>
        <begin position="145"/>
        <end position="166"/>
    </location>
</feature>
<evidence type="ECO:0000256" key="5">
    <source>
        <dbReference type="ARBA" id="ARBA00022927"/>
    </source>
</evidence>
<comment type="similarity">
    <text evidence="2 10 11">Belongs to the SecY/SEC61-alpha family.</text>
</comment>
<dbReference type="InterPro" id="IPR002208">
    <property type="entry name" value="SecY/SEC61-alpha"/>
</dbReference>
<feature type="transmembrane region" description="Helical" evidence="10">
    <location>
        <begin position="112"/>
        <end position="133"/>
    </location>
</feature>
<evidence type="ECO:0000256" key="8">
    <source>
        <dbReference type="ARBA" id="ARBA00023136"/>
    </source>
</evidence>
<evidence type="ECO:0000256" key="11">
    <source>
        <dbReference type="RuleBase" id="RU004349"/>
    </source>
</evidence>
<keyword evidence="7 10" id="KW-0811">Translocation</keyword>
<keyword evidence="4 10" id="KW-0812">Transmembrane</keyword>
<feature type="transmembrane region" description="Helical" evidence="10">
    <location>
        <begin position="366"/>
        <end position="387"/>
    </location>
</feature>
<dbReference type="PRINTS" id="PR00303">
    <property type="entry name" value="SECYTRNLCASE"/>
</dbReference>
<keyword evidence="5 10" id="KW-0653">Protein transport</keyword>
<dbReference type="NCBIfam" id="TIGR00967">
    <property type="entry name" value="3a0501s007"/>
    <property type="match status" value="1"/>
</dbReference>
<comment type="function">
    <text evidence="10">The central subunit of the protein translocation channel SecYEG. Consists of two halves formed by TMs 1-5 and 6-10. These two domains form a lateral gate at the front which open onto the bilayer between TMs 2 and 7, and are clamped together by SecE at the back. The channel is closed by both a pore ring composed of hydrophobic SecY resides and a short helix (helix 2A) on the extracellular side of the membrane which forms a plug. The plug probably moves laterally to allow the channel to open. The ring and the pore may move independently.</text>
</comment>
<evidence type="ECO:0000256" key="4">
    <source>
        <dbReference type="ARBA" id="ARBA00022692"/>
    </source>
</evidence>
<reference evidence="12 13" key="1">
    <citation type="submission" date="2018-06" db="EMBL/GenBank/DDBJ databases">
        <authorList>
            <consortium name="Pathogen Informatics"/>
            <person name="Doyle S."/>
        </authorList>
    </citation>
    <scope>NUCLEOTIDE SEQUENCE [LARGE SCALE GENOMIC DNA]</scope>
    <source>
        <strain evidence="12 13">NCTC13337</strain>
    </source>
</reference>
<dbReference type="OrthoDB" id="9809248at2"/>
<evidence type="ECO:0000256" key="9">
    <source>
        <dbReference type="ARBA" id="ARBA00039733"/>
    </source>
</evidence>
<sequence length="443" mass="48518">MAKPQSNPYKELTARLWFLVIALVVYRIGAHIPVPGVDLAQIRDMFESGKGSIFQLFNMFSGGALSNASLLALGVAPYITASIVMQLLAHMYPPLKELRQQGSSGQKKITQYTRYLTLFLALIQGYAISRTVMAAGMKLSNIAPLQFLLIATIGLAVGALFMMWLGEQITEKGIGNGISMLIFGGIAVNMPKGIGNLINQAKVGEIGYPQFFLTLGVIVGLFALIVFVERAQRRIAIHYAKRQQGMARSMGDRQHLPLKINMAGVIPAIFASAIITLLVSGLSLFSGMQNTFGRYISDLANGFHQGAWLYIATFSLLIILFSFFYTAMMFENRELADNLKKSNAFIQGFRPGKQTADYLDKVQERLTLVGAFYVAFVCVLPSLLNIGSASGQVLFLFGGTSLLIAVVVAMDFMSQVQSHIVSKQYESLMKKANLSGFGGQYHR</sequence>
<feature type="transmembrane region" description="Helical" evidence="10">
    <location>
        <begin position="68"/>
        <end position="92"/>
    </location>
</feature>
<dbReference type="InterPro" id="IPR026593">
    <property type="entry name" value="SecY"/>
</dbReference>
<dbReference type="Pfam" id="PF00344">
    <property type="entry name" value="SecY"/>
    <property type="match status" value="1"/>
</dbReference>
<gene>
    <name evidence="10 12" type="primary">secY</name>
    <name evidence="12" type="ORF">NCTC13337_00907</name>
</gene>
<dbReference type="AlphaFoldDB" id="A0A380MQ71"/>
<keyword evidence="10" id="KW-1003">Cell membrane</keyword>
<dbReference type="EMBL" id="UHIC01000001">
    <property type="protein sequence ID" value="SUO94735.1"/>
    <property type="molecule type" value="Genomic_DNA"/>
</dbReference>
<evidence type="ECO:0000256" key="10">
    <source>
        <dbReference type="HAMAP-Rule" id="MF_01465"/>
    </source>
</evidence>
<dbReference type="PROSITE" id="PS00755">
    <property type="entry name" value="SECY_1"/>
    <property type="match status" value="1"/>
</dbReference>
<feature type="transmembrane region" description="Helical" evidence="10">
    <location>
        <begin position="393"/>
        <end position="413"/>
    </location>
</feature>
<dbReference type="SUPFAM" id="SSF103491">
    <property type="entry name" value="Preprotein translocase SecY subunit"/>
    <property type="match status" value="1"/>
</dbReference>
<feature type="transmembrane region" description="Helical" evidence="10">
    <location>
        <begin position="173"/>
        <end position="190"/>
    </location>
</feature>
<dbReference type="Proteomes" id="UP000254601">
    <property type="component" value="Unassembled WGS sequence"/>
</dbReference>
<evidence type="ECO:0000313" key="12">
    <source>
        <dbReference type="EMBL" id="SUO94735.1"/>
    </source>
</evidence>
<name>A0A380MQ71_9GAMM</name>
<evidence type="ECO:0000256" key="6">
    <source>
        <dbReference type="ARBA" id="ARBA00022989"/>
    </source>
</evidence>
<dbReference type="FunFam" id="1.10.3370.10:FF:000001">
    <property type="entry name" value="Preprotein translocase subunit SecY"/>
    <property type="match status" value="1"/>
</dbReference>
<proteinExistence type="inferred from homology"/>
<comment type="subunit">
    <text evidence="10">Component of the Sec protein translocase complex. Heterotrimer consisting of SecY, SecE and SecG subunits. The heterotrimers can form oligomers, although 1 heterotrimer is thought to be able to translocate proteins. Interacts with the ribosome. Interacts with SecDF, and other proteins may be involved. Interacts with SecA.</text>
</comment>
<feature type="transmembrane region" description="Helical" evidence="10">
    <location>
        <begin position="263"/>
        <end position="287"/>
    </location>
</feature>
<dbReference type="PANTHER" id="PTHR10906">
    <property type="entry name" value="SECY/SEC61-ALPHA FAMILY MEMBER"/>
    <property type="match status" value="1"/>
</dbReference>
<dbReference type="GO" id="GO:0065002">
    <property type="term" value="P:intracellular protein transmembrane transport"/>
    <property type="evidence" value="ECO:0007669"/>
    <property type="project" value="UniProtKB-UniRule"/>
</dbReference>
<dbReference type="InterPro" id="IPR030659">
    <property type="entry name" value="SecY_CS"/>
</dbReference>
<keyword evidence="8 10" id="KW-0472">Membrane</keyword>
<evidence type="ECO:0000256" key="1">
    <source>
        <dbReference type="ARBA" id="ARBA00004141"/>
    </source>
</evidence>
<dbReference type="GO" id="GO:0043952">
    <property type="term" value="P:protein transport by the Sec complex"/>
    <property type="evidence" value="ECO:0007669"/>
    <property type="project" value="UniProtKB-UniRule"/>
</dbReference>
<keyword evidence="13" id="KW-1185">Reference proteome</keyword>
<protein>
    <recommendedName>
        <fullName evidence="9 10">Protein translocase subunit SecY</fullName>
    </recommendedName>
</protein>
<dbReference type="GO" id="GO:0005886">
    <property type="term" value="C:plasma membrane"/>
    <property type="evidence" value="ECO:0007669"/>
    <property type="project" value="UniProtKB-SubCell"/>
</dbReference>
<dbReference type="GO" id="GO:0006605">
    <property type="term" value="P:protein targeting"/>
    <property type="evidence" value="ECO:0007669"/>
    <property type="project" value="UniProtKB-UniRule"/>
</dbReference>
<accession>A0A380MQ71</accession>
<evidence type="ECO:0000256" key="7">
    <source>
        <dbReference type="ARBA" id="ARBA00023010"/>
    </source>
</evidence>
<evidence type="ECO:0000256" key="3">
    <source>
        <dbReference type="ARBA" id="ARBA00022448"/>
    </source>
</evidence>
<dbReference type="Gene3D" id="1.10.3370.10">
    <property type="entry name" value="SecY subunit domain"/>
    <property type="match status" value="1"/>
</dbReference>
<comment type="subcellular location">
    <subcellularLocation>
        <location evidence="10">Cell membrane</location>
        <topology evidence="10">Multi-pass membrane protein</topology>
    </subcellularLocation>
    <subcellularLocation>
        <location evidence="1">Membrane</location>
        <topology evidence="1">Multi-pass membrane protein</topology>
    </subcellularLocation>
</comment>
<feature type="transmembrane region" description="Helical" evidence="10">
    <location>
        <begin position="12"/>
        <end position="29"/>
    </location>
</feature>
<keyword evidence="6 10" id="KW-1133">Transmembrane helix</keyword>
<dbReference type="RefSeq" id="WP_072575398.1">
    <property type="nucleotide sequence ID" value="NZ_LWHB01000003.1"/>
</dbReference>
<feature type="transmembrane region" description="Helical" evidence="10">
    <location>
        <begin position="307"/>
        <end position="330"/>
    </location>
</feature>
<feature type="transmembrane region" description="Helical" evidence="10">
    <location>
        <begin position="210"/>
        <end position="228"/>
    </location>
</feature>
<evidence type="ECO:0000256" key="2">
    <source>
        <dbReference type="ARBA" id="ARBA00005751"/>
    </source>
</evidence>
<organism evidence="12 13">
    <name type="scientific">Suttonella ornithocola</name>
    <dbReference type="NCBI Taxonomy" id="279832"/>
    <lineage>
        <taxon>Bacteria</taxon>
        <taxon>Pseudomonadati</taxon>
        <taxon>Pseudomonadota</taxon>
        <taxon>Gammaproteobacteria</taxon>
        <taxon>Cardiobacteriales</taxon>
        <taxon>Cardiobacteriaceae</taxon>
        <taxon>Suttonella</taxon>
    </lineage>
</organism>
<evidence type="ECO:0000313" key="13">
    <source>
        <dbReference type="Proteomes" id="UP000254601"/>
    </source>
</evidence>
<dbReference type="PIRSF" id="PIRSF004557">
    <property type="entry name" value="SecY"/>
    <property type="match status" value="1"/>
</dbReference>
<dbReference type="HAMAP" id="MF_01465">
    <property type="entry name" value="SecY"/>
    <property type="match status" value="1"/>
</dbReference>
<dbReference type="InterPro" id="IPR023201">
    <property type="entry name" value="SecY_dom_sf"/>
</dbReference>